<protein>
    <submittedName>
        <fullName evidence="2">Uncharacterized protein</fullName>
    </submittedName>
</protein>
<dbReference type="Proteomes" id="UP001150238">
    <property type="component" value="Unassembled WGS sequence"/>
</dbReference>
<dbReference type="EMBL" id="JANVFS010000005">
    <property type="protein sequence ID" value="KAJ4492033.1"/>
    <property type="molecule type" value="Genomic_DNA"/>
</dbReference>
<gene>
    <name evidence="2" type="ORF">C8J55DRAFT_485972</name>
</gene>
<keyword evidence="1" id="KW-0472">Membrane</keyword>
<feature type="transmembrane region" description="Helical" evidence="1">
    <location>
        <begin position="754"/>
        <end position="772"/>
    </location>
</feature>
<proteinExistence type="predicted"/>
<organism evidence="2 3">
    <name type="scientific">Lentinula lateritia</name>
    <dbReference type="NCBI Taxonomy" id="40482"/>
    <lineage>
        <taxon>Eukaryota</taxon>
        <taxon>Fungi</taxon>
        <taxon>Dikarya</taxon>
        <taxon>Basidiomycota</taxon>
        <taxon>Agaricomycotina</taxon>
        <taxon>Agaricomycetes</taxon>
        <taxon>Agaricomycetidae</taxon>
        <taxon>Agaricales</taxon>
        <taxon>Marasmiineae</taxon>
        <taxon>Omphalotaceae</taxon>
        <taxon>Lentinula</taxon>
    </lineage>
</organism>
<sequence>MPLTQFSFTTQFEKDRTTVVRLPSLSSMVDTGPVFTIVTPQSIPDRRESANVPMGPPPIPKPMPQTSHSSALDVDMNYESVSVSGPVRLVLMLPVPKILCLKVVPEVSLPQALPLPPAFPPTLRLSIQASATLHKTITFESSKEELRRIIVHVNESSRAELCSRPAVVDGAFAVLDSLQMWIWDGPTGKWNDINFGDNHVLAGKTYDLSLYHGLSDLELQTDIQHLYAALEEMQTSSEAFNADTIASVKATQQFLSQMVVHAHNLVAYVNSFKIDFSLKLESNLRQTQLQSGGSRKDISQNQNRIHLLLTHLRARSDQTSSALDSVTQAIAAIHSKEPVIPTNASGVTEETLQIPRSLLLCQEVTKVIVPHFDLSTVVMDAINSPINIPAFESITKELFIPSDTGISDTRNQRVAEVSDIIIECQQQRWKIAEDIRERNSLLQRREVDHKHAYSQIDAQAATMIESLNRKLGEVEERVHSNAESTASFAVKQLWSQTQYLLDLWSILLRRLLADSDHMQDASTRTQLAKEILEALQPQPRDVFKNPKLCPGEGANTGTFVHHPHVIFSKEAGQQVAEKGNIEPPQDCNSDSNFCYSALVMASNDISNRGLISRESPNVQSLVSSNLRSLASQRTIMPPPVIQRAVQVCQDNEVLTTYADEGALQDGGIKSSDVYDVVSEVGVIQSALVFENTGPQIREEVSHSTKEIEDENLHQKLPDVSCCLDAAVKSTYNVDPGQTSLRTFLDKRRVLRVRYLLIVFLLLGGIVLLYKVLKTTVEQWFEEVVHNHFDYRSRRMLRNLGN</sequence>
<keyword evidence="1" id="KW-1133">Transmembrane helix</keyword>
<keyword evidence="1" id="KW-0812">Transmembrane</keyword>
<evidence type="ECO:0000256" key="1">
    <source>
        <dbReference type="SAM" id="Phobius"/>
    </source>
</evidence>
<accession>A0A9W9AY47</accession>
<reference evidence="2" key="2">
    <citation type="journal article" date="2023" name="Proc. Natl. Acad. Sci. U.S.A.">
        <title>A global phylogenomic analysis of the shiitake genus Lentinula.</title>
        <authorList>
            <person name="Sierra-Patev S."/>
            <person name="Min B."/>
            <person name="Naranjo-Ortiz M."/>
            <person name="Looney B."/>
            <person name="Konkel Z."/>
            <person name="Slot J.C."/>
            <person name="Sakamoto Y."/>
            <person name="Steenwyk J.L."/>
            <person name="Rokas A."/>
            <person name="Carro J."/>
            <person name="Camarero S."/>
            <person name="Ferreira P."/>
            <person name="Molpeceres G."/>
            <person name="Ruiz-Duenas F.J."/>
            <person name="Serrano A."/>
            <person name="Henrissat B."/>
            <person name="Drula E."/>
            <person name="Hughes K.W."/>
            <person name="Mata J.L."/>
            <person name="Ishikawa N.K."/>
            <person name="Vargas-Isla R."/>
            <person name="Ushijima S."/>
            <person name="Smith C.A."/>
            <person name="Donoghue J."/>
            <person name="Ahrendt S."/>
            <person name="Andreopoulos W."/>
            <person name="He G."/>
            <person name="LaButti K."/>
            <person name="Lipzen A."/>
            <person name="Ng V."/>
            <person name="Riley R."/>
            <person name="Sandor L."/>
            <person name="Barry K."/>
            <person name="Martinez A.T."/>
            <person name="Xiao Y."/>
            <person name="Gibbons J.G."/>
            <person name="Terashima K."/>
            <person name="Grigoriev I.V."/>
            <person name="Hibbett D."/>
        </authorList>
    </citation>
    <scope>NUCLEOTIDE SEQUENCE</scope>
    <source>
        <strain evidence="2">Sp2 HRB7682 ss15</strain>
    </source>
</reference>
<dbReference type="AlphaFoldDB" id="A0A9W9AY47"/>
<evidence type="ECO:0000313" key="2">
    <source>
        <dbReference type="EMBL" id="KAJ4492033.1"/>
    </source>
</evidence>
<reference evidence="2" key="1">
    <citation type="submission" date="2022-08" db="EMBL/GenBank/DDBJ databases">
        <authorList>
            <consortium name="DOE Joint Genome Institute"/>
            <person name="Min B."/>
            <person name="Riley R."/>
            <person name="Sierra-Patev S."/>
            <person name="Naranjo-Ortiz M."/>
            <person name="Looney B."/>
            <person name="Konkel Z."/>
            <person name="Slot J.C."/>
            <person name="Sakamoto Y."/>
            <person name="Steenwyk J.L."/>
            <person name="Rokas A."/>
            <person name="Carro J."/>
            <person name="Camarero S."/>
            <person name="Ferreira P."/>
            <person name="Molpeceres G."/>
            <person name="Ruiz-Duenas F.J."/>
            <person name="Serrano A."/>
            <person name="Henrissat B."/>
            <person name="Drula E."/>
            <person name="Hughes K.W."/>
            <person name="Mata J.L."/>
            <person name="Ishikawa N.K."/>
            <person name="Vargas-Isla R."/>
            <person name="Ushijima S."/>
            <person name="Smith C.A."/>
            <person name="Ahrendt S."/>
            <person name="Andreopoulos W."/>
            <person name="He G."/>
            <person name="Labutti K."/>
            <person name="Lipzen A."/>
            <person name="Ng V."/>
            <person name="Sandor L."/>
            <person name="Barry K."/>
            <person name="Martinez A.T."/>
            <person name="Xiao Y."/>
            <person name="Gibbons J.G."/>
            <person name="Terashima K."/>
            <person name="Hibbett D.S."/>
            <person name="Grigoriev I.V."/>
        </authorList>
    </citation>
    <scope>NUCLEOTIDE SEQUENCE</scope>
    <source>
        <strain evidence="2">Sp2 HRB7682 ss15</strain>
    </source>
</reference>
<comment type="caution">
    <text evidence="2">The sequence shown here is derived from an EMBL/GenBank/DDBJ whole genome shotgun (WGS) entry which is preliminary data.</text>
</comment>
<evidence type="ECO:0000313" key="3">
    <source>
        <dbReference type="Proteomes" id="UP001150238"/>
    </source>
</evidence>
<name>A0A9W9AY47_9AGAR</name>